<dbReference type="Gene3D" id="1.25.10.10">
    <property type="entry name" value="Leucine-rich Repeat Variant"/>
    <property type="match status" value="1"/>
</dbReference>
<evidence type="ECO:0008006" key="3">
    <source>
        <dbReference type="Google" id="ProtNLM"/>
    </source>
</evidence>
<accession>A0AAN8EHN1</accession>
<organism evidence="1 2">
    <name type="scientific">Knufia fluminis</name>
    <dbReference type="NCBI Taxonomy" id="191047"/>
    <lineage>
        <taxon>Eukaryota</taxon>
        <taxon>Fungi</taxon>
        <taxon>Dikarya</taxon>
        <taxon>Ascomycota</taxon>
        <taxon>Pezizomycotina</taxon>
        <taxon>Eurotiomycetes</taxon>
        <taxon>Chaetothyriomycetidae</taxon>
        <taxon>Chaetothyriales</taxon>
        <taxon>Trichomeriaceae</taxon>
        <taxon>Knufia</taxon>
    </lineage>
</organism>
<dbReference type="EMBL" id="JAKLMC020000032">
    <property type="protein sequence ID" value="KAK5949830.1"/>
    <property type="molecule type" value="Genomic_DNA"/>
</dbReference>
<reference evidence="1 2" key="1">
    <citation type="submission" date="2022-12" db="EMBL/GenBank/DDBJ databases">
        <title>Genomic features and morphological characterization of a novel Knufia sp. strain isolated from spacecraft assembly facility.</title>
        <authorList>
            <person name="Teixeira M."/>
            <person name="Chander A.M."/>
            <person name="Stajich J.E."/>
            <person name="Venkateswaran K."/>
        </authorList>
    </citation>
    <scope>NUCLEOTIDE SEQUENCE [LARGE SCALE GENOMIC DNA]</scope>
    <source>
        <strain evidence="1 2">FJI-L2-BK-P2</strain>
    </source>
</reference>
<dbReference type="Pfam" id="PF08045">
    <property type="entry name" value="CDC14"/>
    <property type="match status" value="1"/>
</dbReference>
<dbReference type="Proteomes" id="UP001316803">
    <property type="component" value="Unassembled WGS sequence"/>
</dbReference>
<keyword evidence="2" id="KW-1185">Reference proteome</keyword>
<protein>
    <recommendedName>
        <fullName evidence="3">Cell division control protein 14</fullName>
    </recommendedName>
</protein>
<dbReference type="InterPro" id="IPR016024">
    <property type="entry name" value="ARM-type_fold"/>
</dbReference>
<dbReference type="InterPro" id="IPR011989">
    <property type="entry name" value="ARM-like"/>
</dbReference>
<dbReference type="AlphaFoldDB" id="A0AAN8EHN1"/>
<dbReference type="PANTHER" id="PTHR34065:SF1">
    <property type="entry name" value="CELL DIVISION CONTROL PROTEIN 14"/>
    <property type="match status" value="1"/>
</dbReference>
<evidence type="ECO:0000313" key="1">
    <source>
        <dbReference type="EMBL" id="KAK5949830.1"/>
    </source>
</evidence>
<comment type="caution">
    <text evidence="1">The sequence shown here is derived from an EMBL/GenBank/DDBJ whole genome shotgun (WGS) entry which is preliminary data.</text>
</comment>
<dbReference type="InterPro" id="IPR012535">
    <property type="entry name" value="Cell_div_Cdc14"/>
</dbReference>
<sequence>METLLSHSFDYLSSASPQKIRKGLRQVEGLLAQICMSKTTNPANKRHSMLALGSTPPPSSPKKLTDLHADPAYREFFKLQQSFQWNVCMRLISCLERLLGKESNGTNDLLVIQTLELIQGVLLLHPPSRELFAREIYMNLFLDLLDPQNCPAIQSSTLLALVTSLLDQPLNTRTFETLDGLLVITSLFKSRTTSREVKMKLVEFLYFYLMPEVAPPKVTTSATNTAILGGRGRELRAAFADHRRRETITTHAVEEEGDGKTRSQEEKQNMLSKYLNNVQDLVEDLKEGGGPFGVGS</sequence>
<gene>
    <name evidence="1" type="ORF">OHC33_009219</name>
</gene>
<name>A0AAN8EHN1_9EURO</name>
<dbReference type="PANTHER" id="PTHR34065">
    <property type="entry name" value="CELL DIVISION CONTROL PROTEIN 14"/>
    <property type="match status" value="1"/>
</dbReference>
<proteinExistence type="predicted"/>
<evidence type="ECO:0000313" key="2">
    <source>
        <dbReference type="Proteomes" id="UP001316803"/>
    </source>
</evidence>
<dbReference type="SUPFAM" id="SSF48371">
    <property type="entry name" value="ARM repeat"/>
    <property type="match status" value="1"/>
</dbReference>